<dbReference type="AlphaFoldDB" id="A0AA88RWJ2"/>
<dbReference type="Gene3D" id="1.20.1050.10">
    <property type="match status" value="1"/>
</dbReference>
<organism evidence="1 2">
    <name type="scientific">Escallonia rubra</name>
    <dbReference type="NCBI Taxonomy" id="112253"/>
    <lineage>
        <taxon>Eukaryota</taxon>
        <taxon>Viridiplantae</taxon>
        <taxon>Streptophyta</taxon>
        <taxon>Embryophyta</taxon>
        <taxon>Tracheophyta</taxon>
        <taxon>Spermatophyta</taxon>
        <taxon>Magnoliopsida</taxon>
        <taxon>eudicotyledons</taxon>
        <taxon>Gunneridae</taxon>
        <taxon>Pentapetalae</taxon>
        <taxon>asterids</taxon>
        <taxon>campanulids</taxon>
        <taxon>Escalloniales</taxon>
        <taxon>Escalloniaceae</taxon>
        <taxon>Escallonia</taxon>
    </lineage>
</organism>
<comment type="caution">
    <text evidence="1">The sequence shown here is derived from an EMBL/GenBank/DDBJ whole genome shotgun (WGS) entry which is preliminary data.</text>
</comment>
<dbReference type="SUPFAM" id="SSF47616">
    <property type="entry name" value="GST C-terminal domain-like"/>
    <property type="match status" value="1"/>
</dbReference>
<gene>
    <name evidence="1" type="ORF">RJ640_012671</name>
</gene>
<name>A0AA88RWJ2_9ASTE</name>
<evidence type="ECO:0000313" key="2">
    <source>
        <dbReference type="Proteomes" id="UP001187471"/>
    </source>
</evidence>
<evidence type="ECO:0000313" key="1">
    <source>
        <dbReference type="EMBL" id="KAK2990770.1"/>
    </source>
</evidence>
<proteinExistence type="predicted"/>
<reference evidence="1" key="1">
    <citation type="submission" date="2022-12" db="EMBL/GenBank/DDBJ databases">
        <title>Draft genome assemblies for two species of Escallonia (Escalloniales).</title>
        <authorList>
            <person name="Chanderbali A."/>
            <person name="Dervinis C."/>
            <person name="Anghel I."/>
            <person name="Soltis D."/>
            <person name="Soltis P."/>
            <person name="Zapata F."/>
        </authorList>
    </citation>
    <scope>NUCLEOTIDE SEQUENCE</scope>
    <source>
        <strain evidence="1">UCBG92.1500</strain>
        <tissue evidence="1">Leaf</tissue>
    </source>
</reference>
<keyword evidence="2" id="KW-1185">Reference proteome</keyword>
<dbReference type="Proteomes" id="UP001187471">
    <property type="component" value="Unassembled WGS sequence"/>
</dbReference>
<accession>A0AA88RWJ2</accession>
<dbReference type="InterPro" id="IPR036282">
    <property type="entry name" value="Glutathione-S-Trfase_C_sf"/>
</dbReference>
<dbReference type="EMBL" id="JAVXUO010000620">
    <property type="protein sequence ID" value="KAK2990770.1"/>
    <property type="molecule type" value="Genomic_DNA"/>
</dbReference>
<sequence>MMGPSMVDWVDGSGGVAGFFRGGGGNEEAFDGNCVVVDHGRRLKFGGEKVANVKLLDETKTPGLVEWAKTFCSNDAVKDVIPETQKLMETVKMIQALAKASLK</sequence>
<protein>
    <submittedName>
        <fullName evidence="1">Uncharacterized protein</fullName>
    </submittedName>
</protein>